<dbReference type="RefSeq" id="WP_259081980.1">
    <property type="nucleotide sequence ID" value="NZ_JANUBB010000007.1"/>
</dbReference>
<accession>A0A9X2ZSD8</accession>
<gene>
    <name evidence="1" type="ORF">GGP83_001982</name>
</gene>
<sequence length="432" mass="50275">MKVYLASYADLDFDLFPNSFPELHYRKWVHTIIEQSRHQEKNGDAEISQRWFVDKWNQKVYKAHRGLKEHPDVSWSRSYSAGNNGFDAFAQHRGFRGVGEFEVVEIDLSDRYNRYNQEQVFKSFFRYFRPSDESYYKSKSLADWEKFCLRVINELEFNLSEIEKYDRNLFQVLNAFPTASRHNDHNRLFNSYVQMSKEVRKAARLRCKPIIEIDVVNSHPTIIGCSKPTRFTRALARPKSWGDENLSYTSLHKRLVSRLPIASLPTNFIQTPPLPKHPPSHLSKSIENGDDVYEKMTDAISDVYARSSRSNTKTLVNKLINQRLDDWLTFQKPGERSTFIDPKRLTTIERWAELYPEGTSLMASLPKNNVVAEMEAEMVIDTAYKRLAERSFPVIPTHDGIATTPSHEDAVDAEVKRAYEKYLGVIPETTVE</sequence>
<organism evidence="1 2">
    <name type="scientific">Salinibacter ruber</name>
    <dbReference type="NCBI Taxonomy" id="146919"/>
    <lineage>
        <taxon>Bacteria</taxon>
        <taxon>Pseudomonadati</taxon>
        <taxon>Rhodothermota</taxon>
        <taxon>Rhodothermia</taxon>
        <taxon>Rhodothermales</taxon>
        <taxon>Salinibacteraceae</taxon>
        <taxon>Salinibacter</taxon>
    </lineage>
</organism>
<dbReference type="AlphaFoldDB" id="A0A9X2ZSD8"/>
<protein>
    <submittedName>
        <fullName evidence="1">Uncharacterized protein</fullName>
    </submittedName>
</protein>
<proteinExistence type="predicted"/>
<evidence type="ECO:0000313" key="2">
    <source>
        <dbReference type="Proteomes" id="UP001155010"/>
    </source>
</evidence>
<reference evidence="1" key="1">
    <citation type="submission" date="2022-08" db="EMBL/GenBank/DDBJ databases">
        <title>Genomic Encyclopedia of Type Strains, Phase V (KMG-V): Genome sequencing to study the core and pangenomes of soil and plant-associated prokaryotes.</title>
        <authorList>
            <person name="Whitman W."/>
        </authorList>
    </citation>
    <scope>NUCLEOTIDE SEQUENCE</scope>
    <source>
        <strain evidence="1">SP2017</strain>
    </source>
</reference>
<comment type="caution">
    <text evidence="1">The sequence shown here is derived from an EMBL/GenBank/DDBJ whole genome shotgun (WGS) entry which is preliminary data.</text>
</comment>
<evidence type="ECO:0000313" key="1">
    <source>
        <dbReference type="EMBL" id="MCS3952026.1"/>
    </source>
</evidence>
<dbReference type="Proteomes" id="UP001155010">
    <property type="component" value="Unassembled WGS sequence"/>
</dbReference>
<dbReference type="EMBL" id="JANUBB010000007">
    <property type="protein sequence ID" value="MCS3952026.1"/>
    <property type="molecule type" value="Genomic_DNA"/>
</dbReference>
<name>A0A9X2ZSD8_9BACT</name>